<protein>
    <submittedName>
        <fullName evidence="1">Uncharacterized protein</fullName>
    </submittedName>
</protein>
<dbReference type="EMBL" id="BARU01043662">
    <property type="protein sequence ID" value="GAH83746.1"/>
    <property type="molecule type" value="Genomic_DNA"/>
</dbReference>
<feature type="non-terminal residue" evidence="1">
    <location>
        <position position="1"/>
    </location>
</feature>
<reference evidence="1" key="1">
    <citation type="journal article" date="2014" name="Front. Microbiol.">
        <title>High frequency of phylogenetically diverse reductive dehalogenase-homologous genes in deep subseafloor sedimentary metagenomes.</title>
        <authorList>
            <person name="Kawai M."/>
            <person name="Futagami T."/>
            <person name="Toyoda A."/>
            <person name="Takaki Y."/>
            <person name="Nishi S."/>
            <person name="Hori S."/>
            <person name="Arai W."/>
            <person name="Tsubouchi T."/>
            <person name="Morono Y."/>
            <person name="Uchiyama I."/>
            <person name="Ito T."/>
            <person name="Fujiyama A."/>
            <person name="Inagaki F."/>
            <person name="Takami H."/>
        </authorList>
    </citation>
    <scope>NUCLEOTIDE SEQUENCE</scope>
    <source>
        <strain evidence="1">Expedition CK06-06</strain>
    </source>
</reference>
<proteinExistence type="predicted"/>
<name>X1IMS1_9ZZZZ</name>
<evidence type="ECO:0000313" key="1">
    <source>
        <dbReference type="EMBL" id="GAH83746.1"/>
    </source>
</evidence>
<dbReference type="AlphaFoldDB" id="X1IMS1"/>
<feature type="non-terminal residue" evidence="1">
    <location>
        <position position="186"/>
    </location>
</feature>
<organism evidence="1">
    <name type="scientific">marine sediment metagenome</name>
    <dbReference type="NCBI Taxonomy" id="412755"/>
    <lineage>
        <taxon>unclassified sequences</taxon>
        <taxon>metagenomes</taxon>
        <taxon>ecological metagenomes</taxon>
    </lineage>
</organism>
<gene>
    <name evidence="1" type="ORF">S03H2_66804</name>
</gene>
<comment type="caution">
    <text evidence="1">The sequence shown here is derived from an EMBL/GenBank/DDBJ whole genome shotgun (WGS) entry which is preliminary data.</text>
</comment>
<accession>X1IMS1</accession>
<sequence length="186" mass="20313">ITGTLTVTEDIYARSYYGNVSDATIGYNGETVKEIFEDTINTGVLDSITIGKTGGLGYNWSIGEIYDQTNKQIIETVTGATDCADNSIEYLLWVSGNNLTPSAVRADLPSGEIDVGHVHCQNGTILEDPHEESIINEREYSLHDAQEEIFPIIITSGLVLSENTEATYAWDIKSTAGVYFQCSNCI</sequence>